<evidence type="ECO:0000313" key="2">
    <source>
        <dbReference type="EMBL" id="UMM27508.1"/>
    </source>
</evidence>
<reference evidence="2 3" key="1">
    <citation type="submission" date="2022-04" db="EMBL/GenBank/DDBJ databases">
        <title>Chromosome-level reference genomes for two strains of Caenorhabditis briggsae: an improved platform for comparative genomics.</title>
        <authorList>
            <person name="Stevens L."/>
            <person name="Andersen E."/>
        </authorList>
    </citation>
    <scope>NUCLEOTIDE SEQUENCE [LARGE SCALE GENOMIC DNA]</scope>
    <source>
        <strain evidence="2">VX34</strain>
        <tissue evidence="2">Whole-organism</tissue>
    </source>
</reference>
<evidence type="ECO:0000313" key="3">
    <source>
        <dbReference type="Proteomes" id="UP000829354"/>
    </source>
</evidence>
<feature type="transmembrane region" description="Helical" evidence="1">
    <location>
        <begin position="167"/>
        <end position="196"/>
    </location>
</feature>
<protein>
    <submittedName>
        <fullName evidence="2">Uncharacterized protein</fullName>
    </submittedName>
</protein>
<organism evidence="2 3">
    <name type="scientific">Caenorhabditis briggsae</name>
    <dbReference type="NCBI Taxonomy" id="6238"/>
    <lineage>
        <taxon>Eukaryota</taxon>
        <taxon>Metazoa</taxon>
        <taxon>Ecdysozoa</taxon>
        <taxon>Nematoda</taxon>
        <taxon>Chromadorea</taxon>
        <taxon>Rhabditida</taxon>
        <taxon>Rhabditina</taxon>
        <taxon>Rhabditomorpha</taxon>
        <taxon>Rhabditoidea</taxon>
        <taxon>Rhabditidae</taxon>
        <taxon>Peloderinae</taxon>
        <taxon>Caenorhabditis</taxon>
    </lineage>
</organism>
<dbReference type="PANTHER" id="PTHR34152:SF4">
    <property type="entry name" value="SMALL INTEGRAL MEMBRANE PROTEIN"/>
    <property type="match status" value="1"/>
</dbReference>
<dbReference type="PANTHER" id="PTHR34152">
    <property type="entry name" value="PROTEIN CBG12353-RELATED"/>
    <property type="match status" value="1"/>
</dbReference>
<keyword evidence="1" id="KW-0472">Membrane</keyword>
<feature type="transmembrane region" description="Helical" evidence="1">
    <location>
        <begin position="73"/>
        <end position="95"/>
    </location>
</feature>
<dbReference type="EMBL" id="CP092623">
    <property type="protein sequence ID" value="UMM27508.1"/>
    <property type="molecule type" value="Genomic_DNA"/>
</dbReference>
<proteinExistence type="predicted"/>
<sequence>MLTITVASSIATPSIMNLDLEIESVESADFYPVRTNPKLPIFTIVATIILLPLSAFFIILGSFTLERCSMEHYLPIWMILLGTFLAIDRAFAWIFELNLYFFMKDNTKPVEELEMLNEWEFKKSGLELRVSNYTPVTVCGLLFFSFVGTYFLQNVWYIPESGDCNDLLILTSIIFCSIILLPCFLGLIFLFIYWIFLWLLSCFFA</sequence>
<accession>A0AAE9ER76</accession>
<keyword evidence="3" id="KW-1185">Reference proteome</keyword>
<keyword evidence="1" id="KW-1133">Transmembrane helix</keyword>
<feature type="transmembrane region" description="Helical" evidence="1">
    <location>
        <begin position="39"/>
        <end position="61"/>
    </location>
</feature>
<evidence type="ECO:0000256" key="1">
    <source>
        <dbReference type="SAM" id="Phobius"/>
    </source>
</evidence>
<feature type="transmembrane region" description="Helical" evidence="1">
    <location>
        <begin position="133"/>
        <end position="155"/>
    </location>
</feature>
<gene>
    <name evidence="2" type="ORF">L5515_010774</name>
</gene>
<name>A0AAE9ER76_CAEBR</name>
<keyword evidence="1" id="KW-0812">Transmembrane</keyword>
<dbReference type="AlphaFoldDB" id="A0AAE9ER76"/>
<dbReference type="Proteomes" id="UP000829354">
    <property type="component" value="Chromosome IV"/>
</dbReference>